<evidence type="ECO:0000256" key="3">
    <source>
        <dbReference type="ARBA" id="ARBA00022630"/>
    </source>
</evidence>
<protein>
    <recommendedName>
        <fullName evidence="6">Ion-translocating oxidoreductase complex subunit G</fullName>
        <ecNumber evidence="6">7.-.-.-</ecNumber>
    </recommendedName>
    <alternativeName>
        <fullName evidence="6">Rnf electron transport complex subunit G</fullName>
    </alternativeName>
</protein>
<dbReference type="HAMAP" id="MF_00479">
    <property type="entry name" value="RsxG_RnfG"/>
    <property type="match status" value="1"/>
</dbReference>
<keyword evidence="1 6" id="KW-0813">Transport</keyword>
<keyword evidence="6" id="KW-1003">Cell membrane</keyword>
<evidence type="ECO:0000256" key="2">
    <source>
        <dbReference type="ARBA" id="ARBA00022553"/>
    </source>
</evidence>
<evidence type="ECO:0000256" key="6">
    <source>
        <dbReference type="HAMAP-Rule" id="MF_00479"/>
    </source>
</evidence>
<keyword evidence="6" id="KW-0472">Membrane</keyword>
<dbReference type="EC" id="7.-.-.-" evidence="6"/>
<comment type="caution">
    <text evidence="8">The sequence shown here is derived from an EMBL/GenBank/DDBJ whole genome shotgun (WGS) entry which is preliminary data.</text>
</comment>
<dbReference type="InterPro" id="IPR007329">
    <property type="entry name" value="FMN-bd"/>
</dbReference>
<proteinExistence type="inferred from homology"/>
<comment type="subcellular location">
    <subcellularLocation>
        <location evidence="6">Cell membrane</location>
        <topology evidence="6">Single-pass membrane protein</topology>
    </subcellularLocation>
</comment>
<name>A0A4R1KDA6_9BACT</name>
<keyword evidence="2 6" id="KW-0597">Phosphoprotein</keyword>
<dbReference type="Pfam" id="PF04205">
    <property type="entry name" value="FMN_bind"/>
    <property type="match status" value="1"/>
</dbReference>
<sequence length="183" mass="19097">MSNSLKMVVVLTVISALAALILAGMNIATKDRIAEAERQDFLRGLTSVLPGFDNEPDRDILTVNGNKLYIGKKGGQVFGYAVESVSAKGYSGNIKVLVGVGTDGKILGIEIISHAETPGLGNKIENEEWRSSFKGMSADSKISVKKDGGDIDGFSGATISPRAVCEAVVNALALVKKADGGAK</sequence>
<dbReference type="InterPro" id="IPR010209">
    <property type="entry name" value="Ion_transpt_RnfG/RsxG"/>
</dbReference>
<keyword evidence="5 6" id="KW-0249">Electron transport</keyword>
<comment type="subunit">
    <text evidence="6">The complex is composed of six subunits: RnfA, RnfB, RnfC, RnfD, RnfE and RnfG.</text>
</comment>
<feature type="modified residue" description="FMN phosphoryl threonine" evidence="6">
    <location>
        <position position="158"/>
    </location>
</feature>
<dbReference type="PIRSF" id="PIRSF006091">
    <property type="entry name" value="E_trnsport_RnfG"/>
    <property type="match status" value="1"/>
</dbReference>
<dbReference type="EMBL" id="SMGG01000003">
    <property type="protein sequence ID" value="TCK62576.1"/>
    <property type="molecule type" value="Genomic_DNA"/>
</dbReference>
<dbReference type="PANTHER" id="PTHR36118">
    <property type="entry name" value="ION-TRANSLOCATING OXIDOREDUCTASE COMPLEX SUBUNIT G"/>
    <property type="match status" value="1"/>
</dbReference>
<reference evidence="8 9" key="1">
    <citation type="submission" date="2019-03" db="EMBL/GenBank/DDBJ databases">
        <title>Genomic Encyclopedia of Type Strains, Phase IV (KMG-IV): sequencing the most valuable type-strain genomes for metagenomic binning, comparative biology and taxonomic classification.</title>
        <authorList>
            <person name="Goeker M."/>
        </authorList>
    </citation>
    <scope>NUCLEOTIDE SEQUENCE [LARGE SCALE GENOMIC DNA]</scope>
    <source>
        <strain evidence="8 9">DSM 24984</strain>
    </source>
</reference>
<dbReference type="GO" id="GO:0005886">
    <property type="term" value="C:plasma membrane"/>
    <property type="evidence" value="ECO:0007669"/>
    <property type="project" value="UniProtKB-SubCell"/>
</dbReference>
<accession>A0A4R1KDA6</accession>
<dbReference type="GO" id="GO:0022900">
    <property type="term" value="P:electron transport chain"/>
    <property type="evidence" value="ECO:0007669"/>
    <property type="project" value="UniProtKB-UniRule"/>
</dbReference>
<dbReference type="NCBIfam" id="TIGR01947">
    <property type="entry name" value="rnfG"/>
    <property type="match status" value="1"/>
</dbReference>
<comment type="cofactor">
    <cofactor evidence="6">
        <name>FMN</name>
        <dbReference type="ChEBI" id="CHEBI:58210"/>
    </cofactor>
</comment>
<organism evidence="8 9">
    <name type="scientific">Seleniivibrio woodruffii</name>
    <dbReference type="NCBI Taxonomy" id="1078050"/>
    <lineage>
        <taxon>Bacteria</taxon>
        <taxon>Pseudomonadati</taxon>
        <taxon>Deferribacterota</taxon>
        <taxon>Deferribacteres</taxon>
        <taxon>Deferribacterales</taxon>
        <taxon>Geovibrionaceae</taxon>
        <taxon>Seleniivibrio</taxon>
    </lineage>
</organism>
<evidence type="ECO:0000259" key="7">
    <source>
        <dbReference type="SMART" id="SM00900"/>
    </source>
</evidence>
<keyword evidence="3 6" id="KW-0285">Flavoprotein</keyword>
<evidence type="ECO:0000313" key="8">
    <source>
        <dbReference type="EMBL" id="TCK62576.1"/>
    </source>
</evidence>
<dbReference type="OrthoDB" id="9784165at2"/>
<feature type="domain" description="FMN-binding" evidence="7">
    <location>
        <begin position="89"/>
        <end position="175"/>
    </location>
</feature>
<keyword evidence="6" id="KW-1278">Translocase</keyword>
<evidence type="ECO:0000256" key="5">
    <source>
        <dbReference type="ARBA" id="ARBA00022982"/>
    </source>
</evidence>
<dbReference type="Proteomes" id="UP000294614">
    <property type="component" value="Unassembled WGS sequence"/>
</dbReference>
<keyword evidence="6" id="KW-0812">Transmembrane</keyword>
<dbReference type="AlphaFoldDB" id="A0A4R1KDA6"/>
<dbReference type="GO" id="GO:0009055">
    <property type="term" value="F:electron transfer activity"/>
    <property type="evidence" value="ECO:0007669"/>
    <property type="project" value="InterPro"/>
</dbReference>
<dbReference type="GO" id="GO:0010181">
    <property type="term" value="F:FMN binding"/>
    <property type="evidence" value="ECO:0007669"/>
    <property type="project" value="InterPro"/>
</dbReference>
<evidence type="ECO:0000256" key="4">
    <source>
        <dbReference type="ARBA" id="ARBA00022643"/>
    </source>
</evidence>
<dbReference type="Gene3D" id="3.90.1010.20">
    <property type="match status" value="1"/>
</dbReference>
<comment type="similarity">
    <text evidence="6">Belongs to the RnfG family.</text>
</comment>
<evidence type="ECO:0000256" key="1">
    <source>
        <dbReference type="ARBA" id="ARBA00022448"/>
    </source>
</evidence>
<dbReference type="SMART" id="SM00900">
    <property type="entry name" value="FMN_bind"/>
    <property type="match status" value="1"/>
</dbReference>
<dbReference type="RefSeq" id="WP_132872735.1">
    <property type="nucleotide sequence ID" value="NZ_SMGG01000003.1"/>
</dbReference>
<gene>
    <name evidence="6" type="primary">rnfG</name>
    <name evidence="8" type="ORF">C8D98_1105</name>
</gene>
<dbReference type="PANTHER" id="PTHR36118:SF1">
    <property type="entry name" value="ION-TRANSLOCATING OXIDOREDUCTASE COMPLEX SUBUNIT G"/>
    <property type="match status" value="1"/>
</dbReference>
<keyword evidence="4 6" id="KW-0288">FMN</keyword>
<keyword evidence="9" id="KW-1185">Reference proteome</keyword>
<keyword evidence="6" id="KW-1133">Transmembrane helix</keyword>
<evidence type="ECO:0000313" key="9">
    <source>
        <dbReference type="Proteomes" id="UP000294614"/>
    </source>
</evidence>
<comment type="function">
    <text evidence="6">Part of a membrane-bound complex that couples electron transfer with translocation of ions across the membrane.</text>
</comment>